<protein>
    <submittedName>
        <fullName evidence="1">Uncharacterized protein</fullName>
    </submittedName>
</protein>
<dbReference type="EnsemblPlants" id="ORUFI04G01980.1">
    <property type="protein sequence ID" value="ORUFI04G01980.1"/>
    <property type="gene ID" value="ORUFI04G01980"/>
</dbReference>
<dbReference type="Gramene" id="ORUFI04G01980.1">
    <property type="protein sequence ID" value="ORUFI04G01980.1"/>
    <property type="gene ID" value="ORUFI04G01980"/>
</dbReference>
<sequence>MTGGNLVPAALRVGFPCVATQKPDHDREEIEELNEKKKKVDVVVMPQYRDLGDTMAPDSATEDGNSGLLQQKMTNLAYWTDHVAQQQKMGILQQKMTNLAYWTDHVAQQQKMTNLAYWTDHVAQQQKMTLLQENKNIKNLSLPRPMT</sequence>
<dbReference type="HOGENOM" id="CLU_1771116_0_0_1"/>
<dbReference type="Proteomes" id="UP000008022">
    <property type="component" value="Unassembled WGS sequence"/>
</dbReference>
<reference evidence="2" key="1">
    <citation type="submission" date="2013-06" db="EMBL/GenBank/DDBJ databases">
        <authorList>
            <person name="Zhao Q."/>
        </authorList>
    </citation>
    <scope>NUCLEOTIDE SEQUENCE</scope>
    <source>
        <strain evidence="2">cv. W1943</strain>
    </source>
</reference>
<name>A0A0E0P4Y6_ORYRU</name>
<keyword evidence="2" id="KW-1185">Reference proteome</keyword>
<proteinExistence type="predicted"/>
<dbReference type="AlphaFoldDB" id="A0A0E0P4Y6"/>
<accession>A0A0E0P4Y6</accession>
<organism evidence="1 2">
    <name type="scientific">Oryza rufipogon</name>
    <name type="common">Brownbeard rice</name>
    <name type="synonym">Asian wild rice</name>
    <dbReference type="NCBI Taxonomy" id="4529"/>
    <lineage>
        <taxon>Eukaryota</taxon>
        <taxon>Viridiplantae</taxon>
        <taxon>Streptophyta</taxon>
        <taxon>Embryophyta</taxon>
        <taxon>Tracheophyta</taxon>
        <taxon>Spermatophyta</taxon>
        <taxon>Magnoliopsida</taxon>
        <taxon>Liliopsida</taxon>
        <taxon>Poales</taxon>
        <taxon>Poaceae</taxon>
        <taxon>BOP clade</taxon>
        <taxon>Oryzoideae</taxon>
        <taxon>Oryzeae</taxon>
        <taxon>Oryzinae</taxon>
        <taxon>Oryza</taxon>
    </lineage>
</organism>
<reference evidence="1" key="2">
    <citation type="submission" date="2015-06" db="UniProtKB">
        <authorList>
            <consortium name="EnsemblPlants"/>
        </authorList>
    </citation>
    <scope>IDENTIFICATION</scope>
</reference>
<evidence type="ECO:0000313" key="1">
    <source>
        <dbReference type="EnsemblPlants" id="ORUFI04G01980.1"/>
    </source>
</evidence>
<evidence type="ECO:0000313" key="2">
    <source>
        <dbReference type="Proteomes" id="UP000008022"/>
    </source>
</evidence>